<reference evidence="1 2" key="1">
    <citation type="submission" date="2020-06" db="EMBL/GenBank/DDBJ databases">
        <title>Transcriptomic and genomic resources for Thalictrum thalictroides and T. hernandezii: Facilitating candidate gene discovery in an emerging model plant lineage.</title>
        <authorList>
            <person name="Arias T."/>
            <person name="Riano-Pachon D.M."/>
            <person name="Di Stilio V.S."/>
        </authorList>
    </citation>
    <scope>NUCLEOTIDE SEQUENCE [LARGE SCALE GENOMIC DNA]</scope>
    <source>
        <strain evidence="2">cv. WT478/WT964</strain>
        <tissue evidence="1">Leaves</tissue>
    </source>
</reference>
<name>A0A7J6UQQ9_THATH</name>
<dbReference type="EMBL" id="JABWDY010044810">
    <property type="protein sequence ID" value="KAF5174887.1"/>
    <property type="molecule type" value="Genomic_DNA"/>
</dbReference>
<evidence type="ECO:0000313" key="2">
    <source>
        <dbReference type="Proteomes" id="UP000554482"/>
    </source>
</evidence>
<sequence length="79" mass="8953">MEEGLDSYDSRRKGLGVILRSFTVNEALRDWPKRRSIGLGAMLQFGCYELLGMTSSSRTKPTPLSEDERLLAGFVERKE</sequence>
<protein>
    <submittedName>
        <fullName evidence="1">Uncharacterized protein</fullName>
    </submittedName>
</protein>
<accession>A0A7J6UQQ9</accession>
<proteinExistence type="predicted"/>
<dbReference type="Proteomes" id="UP000554482">
    <property type="component" value="Unassembled WGS sequence"/>
</dbReference>
<comment type="caution">
    <text evidence="1">The sequence shown here is derived from an EMBL/GenBank/DDBJ whole genome shotgun (WGS) entry which is preliminary data.</text>
</comment>
<evidence type="ECO:0000313" key="1">
    <source>
        <dbReference type="EMBL" id="KAF5174887.1"/>
    </source>
</evidence>
<gene>
    <name evidence="1" type="ORF">FRX31_035524</name>
</gene>
<keyword evidence="2" id="KW-1185">Reference proteome</keyword>
<organism evidence="1 2">
    <name type="scientific">Thalictrum thalictroides</name>
    <name type="common">Rue-anemone</name>
    <name type="synonym">Anemone thalictroides</name>
    <dbReference type="NCBI Taxonomy" id="46969"/>
    <lineage>
        <taxon>Eukaryota</taxon>
        <taxon>Viridiplantae</taxon>
        <taxon>Streptophyta</taxon>
        <taxon>Embryophyta</taxon>
        <taxon>Tracheophyta</taxon>
        <taxon>Spermatophyta</taxon>
        <taxon>Magnoliopsida</taxon>
        <taxon>Ranunculales</taxon>
        <taxon>Ranunculaceae</taxon>
        <taxon>Thalictroideae</taxon>
        <taxon>Thalictrum</taxon>
    </lineage>
</organism>
<dbReference type="AlphaFoldDB" id="A0A7J6UQQ9"/>